<keyword evidence="11" id="KW-1185">Reference proteome</keyword>
<feature type="domain" description="Bacterial sugar transferase" evidence="9">
    <location>
        <begin position="319"/>
        <end position="506"/>
    </location>
</feature>
<evidence type="ECO:0000313" key="11">
    <source>
        <dbReference type="Proteomes" id="UP000249091"/>
    </source>
</evidence>
<dbReference type="Proteomes" id="UP000249091">
    <property type="component" value="Chromosome 1"/>
</dbReference>
<dbReference type="InterPro" id="IPR017475">
    <property type="entry name" value="EPS_sugar_tfrase"/>
</dbReference>
<dbReference type="STRING" id="1219011.GCA_001895045_03486"/>
<evidence type="ECO:0000256" key="1">
    <source>
        <dbReference type="ARBA" id="ARBA00004141"/>
    </source>
</evidence>
<accession>A0A2X4UNE2</accession>
<feature type="transmembrane region" description="Helical" evidence="8">
    <location>
        <begin position="123"/>
        <end position="140"/>
    </location>
</feature>
<keyword evidence="6 8" id="KW-0472">Membrane</keyword>
<evidence type="ECO:0000256" key="3">
    <source>
        <dbReference type="ARBA" id="ARBA00022679"/>
    </source>
</evidence>
<dbReference type="InterPro" id="IPR003362">
    <property type="entry name" value="Bact_transf"/>
</dbReference>
<feature type="transmembrane region" description="Helical" evidence="8">
    <location>
        <begin position="324"/>
        <end position="345"/>
    </location>
</feature>
<evidence type="ECO:0000259" key="9">
    <source>
        <dbReference type="Pfam" id="PF02397"/>
    </source>
</evidence>
<name>A0A2X4UNE2_9NOCA</name>
<dbReference type="RefSeq" id="WP_084722683.1">
    <property type="nucleotide sequence ID" value="NZ_JAFBBL010000001.1"/>
</dbReference>
<keyword evidence="4 8" id="KW-0812">Transmembrane</keyword>
<dbReference type="PANTHER" id="PTHR30576">
    <property type="entry name" value="COLANIC BIOSYNTHESIS UDP-GLUCOSE LIPID CARRIER TRANSFERASE"/>
    <property type="match status" value="1"/>
</dbReference>
<evidence type="ECO:0000256" key="6">
    <source>
        <dbReference type="ARBA" id="ARBA00023136"/>
    </source>
</evidence>
<organism evidence="10 11">
    <name type="scientific">Rhodococcus coprophilus</name>
    <dbReference type="NCBI Taxonomy" id="38310"/>
    <lineage>
        <taxon>Bacteria</taxon>
        <taxon>Bacillati</taxon>
        <taxon>Actinomycetota</taxon>
        <taxon>Actinomycetes</taxon>
        <taxon>Mycobacteriales</taxon>
        <taxon>Nocardiaceae</taxon>
        <taxon>Rhodococcus</taxon>
    </lineage>
</organism>
<feature type="transmembrane region" description="Helical" evidence="8">
    <location>
        <begin position="81"/>
        <end position="102"/>
    </location>
</feature>
<keyword evidence="5 8" id="KW-1133">Transmembrane helix</keyword>
<reference evidence="10 11" key="1">
    <citation type="submission" date="2018-06" db="EMBL/GenBank/DDBJ databases">
        <authorList>
            <consortium name="Pathogen Informatics"/>
            <person name="Doyle S."/>
        </authorList>
    </citation>
    <scope>NUCLEOTIDE SEQUENCE [LARGE SCALE GENOMIC DNA]</scope>
    <source>
        <strain evidence="10 11">NCTC10994</strain>
    </source>
</reference>
<dbReference type="EC" id="2.7.8.6" evidence="10"/>
<evidence type="ECO:0000256" key="8">
    <source>
        <dbReference type="SAM" id="Phobius"/>
    </source>
</evidence>
<evidence type="ECO:0000313" key="10">
    <source>
        <dbReference type="EMBL" id="SQI36112.1"/>
    </source>
</evidence>
<evidence type="ECO:0000256" key="5">
    <source>
        <dbReference type="ARBA" id="ARBA00022989"/>
    </source>
</evidence>
<comment type="similarity">
    <text evidence="2">Belongs to the bacterial sugar transferase family.</text>
</comment>
<comment type="subcellular location">
    <subcellularLocation>
        <location evidence="1">Membrane</location>
        <topology evidence="1">Multi-pass membrane protein</topology>
    </subcellularLocation>
</comment>
<sequence>MTAVPVNRRSTATLDRRAVRREQVRTEDPRGGSSAKRPSWQRAYVRRLFWTDAVIVVLAVVSAHVIRFGQDSLLTVDAVHALDYTLVSVAFAAAWIIILAGFRTRSRRVVGSGFEEYQRVIASTLRLFGIVAILALVFRMELARGYLAIALPAGLTTLLLSRWLWRKGVSRKRRSGQFSTRVLVVGGARAVRHMAQTFERKKADGYYVVGVCVPRYSGVPGEDIDVGGRCIPIYGDESSVDEALKISGADTVAVTATETLGHEGIQDLVWMLEPLEADLVVATGVVDVAGPRLEMRPVAGLPLIHVEKPRYHGAKRSGKRLFDLMFSSAVLVVLSPVFALVALAIRLDDKGPVFYRAERIGLDGRSFAMIKFRSMVIDADEQIPALLDRSEGSGLLFKMRDDPRVTRVGRIIRRFSIDELPQFINVVRGEMSVVGPRPPLRREVEGYDGRVRRRLLVRPGLTGLWQVSGRSDLSWDEAVRLDLSYVENWSMVTDVLIIGKTVKAVLLSEGAY</sequence>
<evidence type="ECO:0000256" key="2">
    <source>
        <dbReference type="ARBA" id="ARBA00006464"/>
    </source>
</evidence>
<keyword evidence="3 10" id="KW-0808">Transferase</keyword>
<dbReference type="AlphaFoldDB" id="A0A2X4UNE2"/>
<evidence type="ECO:0000256" key="7">
    <source>
        <dbReference type="SAM" id="MobiDB-lite"/>
    </source>
</evidence>
<feature type="transmembrane region" description="Helical" evidence="8">
    <location>
        <begin position="48"/>
        <end position="69"/>
    </location>
</feature>
<protein>
    <submittedName>
        <fullName evidence="10">UDP-phosphate galactose phosphotransferase</fullName>
        <ecNumber evidence="10">2.7.8.6</ecNumber>
    </submittedName>
</protein>
<proteinExistence type="inferred from homology"/>
<dbReference type="Pfam" id="PF13727">
    <property type="entry name" value="CoA_binding_3"/>
    <property type="match status" value="1"/>
</dbReference>
<dbReference type="GO" id="GO:0047360">
    <property type="term" value="F:undecaprenyl-phosphate galactose phosphotransferase activity"/>
    <property type="evidence" value="ECO:0007669"/>
    <property type="project" value="UniProtKB-EC"/>
</dbReference>
<dbReference type="EMBL" id="LS483468">
    <property type="protein sequence ID" value="SQI36112.1"/>
    <property type="molecule type" value="Genomic_DNA"/>
</dbReference>
<dbReference type="GO" id="GO:0016020">
    <property type="term" value="C:membrane"/>
    <property type="evidence" value="ECO:0007669"/>
    <property type="project" value="UniProtKB-SubCell"/>
</dbReference>
<gene>
    <name evidence="10" type="primary">wcaJ_2</name>
    <name evidence="10" type="ORF">NCTC10994_03246</name>
</gene>
<feature type="region of interest" description="Disordered" evidence="7">
    <location>
        <begin position="17"/>
        <end position="37"/>
    </location>
</feature>
<feature type="compositionally biased region" description="Basic and acidic residues" evidence="7">
    <location>
        <begin position="17"/>
        <end position="30"/>
    </location>
</feature>
<evidence type="ECO:0000256" key="4">
    <source>
        <dbReference type="ARBA" id="ARBA00022692"/>
    </source>
</evidence>
<dbReference type="KEGG" id="rcr:NCTC10994_03246"/>
<dbReference type="NCBIfam" id="TIGR03025">
    <property type="entry name" value="EPS_sugtrans"/>
    <property type="match status" value="1"/>
</dbReference>
<dbReference type="PANTHER" id="PTHR30576:SF10">
    <property type="entry name" value="SLL5057 PROTEIN"/>
    <property type="match status" value="1"/>
</dbReference>
<feature type="transmembrane region" description="Helical" evidence="8">
    <location>
        <begin position="146"/>
        <end position="165"/>
    </location>
</feature>
<dbReference type="Pfam" id="PF02397">
    <property type="entry name" value="Bac_transf"/>
    <property type="match status" value="1"/>
</dbReference>